<keyword evidence="1" id="KW-0732">Signal</keyword>
<name>A0A1Y5I1V8_OLEAN</name>
<feature type="non-terminal residue" evidence="2">
    <location>
        <position position="107"/>
    </location>
</feature>
<feature type="signal peptide" evidence="1">
    <location>
        <begin position="1"/>
        <end position="25"/>
    </location>
</feature>
<dbReference type="EMBL" id="MABE01000155">
    <property type="protein sequence ID" value="OUS41095.1"/>
    <property type="molecule type" value="Genomic_DNA"/>
</dbReference>
<sequence length="107" mass="12395">MKPLYFKTLLLLSINSLFFSINSQAADSEYEQWLKQTQTEFQSYLDENDKAFIGFLNEKWESVNVEKPTVRDPEPKPLDMPIAEPIVITEPERIEQPIIVAPIVLEP</sequence>
<protein>
    <submittedName>
        <fullName evidence="2">Uncharacterized protein</fullName>
    </submittedName>
</protein>
<evidence type="ECO:0000256" key="1">
    <source>
        <dbReference type="SAM" id="SignalP"/>
    </source>
</evidence>
<dbReference type="AlphaFoldDB" id="A0A1Y5I1V8"/>
<accession>A0A1Y5I1V8</accession>
<reference evidence="3" key="1">
    <citation type="journal article" date="2017" name="Proc. Natl. Acad. Sci. U.S.A.">
        <title>Simulation of Deepwater Horizon oil plume reveals substrate specialization within a complex community of hydrocarbon degraders.</title>
        <authorList>
            <person name="Hu P."/>
            <person name="Dubinsky E.A."/>
            <person name="Probst A.J."/>
            <person name="Wang J."/>
            <person name="Sieber C.M.K."/>
            <person name="Tom L.M."/>
            <person name="Gardinali P."/>
            <person name="Banfield J.F."/>
            <person name="Atlas R.M."/>
            <person name="Andersen G.L."/>
        </authorList>
    </citation>
    <scope>NUCLEOTIDE SEQUENCE [LARGE SCALE GENOMIC DNA]</scope>
</reference>
<evidence type="ECO:0000313" key="3">
    <source>
        <dbReference type="Proteomes" id="UP000227088"/>
    </source>
</evidence>
<comment type="caution">
    <text evidence="2">The sequence shown here is derived from an EMBL/GenBank/DDBJ whole genome shotgun (WGS) entry which is preliminary data.</text>
</comment>
<organism evidence="2 3">
    <name type="scientific">Oleispira antarctica</name>
    <dbReference type="NCBI Taxonomy" id="188908"/>
    <lineage>
        <taxon>Bacteria</taxon>
        <taxon>Pseudomonadati</taxon>
        <taxon>Pseudomonadota</taxon>
        <taxon>Gammaproteobacteria</taxon>
        <taxon>Oceanospirillales</taxon>
        <taxon>Oceanospirillaceae</taxon>
        <taxon>Oleispira</taxon>
    </lineage>
</organism>
<dbReference type="Proteomes" id="UP000227088">
    <property type="component" value="Unassembled WGS sequence"/>
</dbReference>
<evidence type="ECO:0000313" key="2">
    <source>
        <dbReference type="EMBL" id="OUS41095.1"/>
    </source>
</evidence>
<proteinExistence type="predicted"/>
<gene>
    <name evidence="2" type="ORF">A9R00_02685</name>
</gene>
<feature type="chain" id="PRO_5013277708" evidence="1">
    <location>
        <begin position="26"/>
        <end position="107"/>
    </location>
</feature>